<feature type="domain" description="Beta-lactamase-related" evidence="2">
    <location>
        <begin position="16"/>
        <end position="309"/>
    </location>
</feature>
<dbReference type="InterPro" id="IPR012338">
    <property type="entry name" value="Beta-lactam/transpept-like"/>
</dbReference>
<protein>
    <submittedName>
        <fullName evidence="3">Serine hydrolase</fullName>
    </submittedName>
</protein>
<gene>
    <name evidence="3" type="ORF">GRI94_05105</name>
    <name evidence="4" type="ORF">GRI94_19195</name>
</gene>
<evidence type="ECO:0000259" key="2">
    <source>
        <dbReference type="Pfam" id="PF00144"/>
    </source>
</evidence>
<dbReference type="InterPro" id="IPR001466">
    <property type="entry name" value="Beta-lactam-related"/>
</dbReference>
<name>A0A845AKC6_9SPHN</name>
<dbReference type="EMBL" id="WTYE01000001">
    <property type="protein sequence ID" value="MXP31202.1"/>
    <property type="molecule type" value="Genomic_DNA"/>
</dbReference>
<accession>A0A845AKC6</accession>
<evidence type="ECO:0000256" key="1">
    <source>
        <dbReference type="SAM" id="SignalP"/>
    </source>
</evidence>
<dbReference type="Gene3D" id="3.40.710.10">
    <property type="entry name" value="DD-peptidase/beta-lactamase superfamily"/>
    <property type="match status" value="1"/>
</dbReference>
<dbReference type="PANTHER" id="PTHR43283:SF3">
    <property type="entry name" value="BETA-LACTAMASE FAMILY PROTEIN (AFU_ORTHOLOGUE AFUA_5G07500)"/>
    <property type="match status" value="1"/>
</dbReference>
<organism evidence="3 5">
    <name type="scientific">Parerythrobacter jejuensis</name>
    <dbReference type="NCBI Taxonomy" id="795812"/>
    <lineage>
        <taxon>Bacteria</taxon>
        <taxon>Pseudomonadati</taxon>
        <taxon>Pseudomonadota</taxon>
        <taxon>Alphaproteobacteria</taxon>
        <taxon>Sphingomonadales</taxon>
        <taxon>Erythrobacteraceae</taxon>
        <taxon>Parerythrobacter</taxon>
    </lineage>
</organism>
<dbReference type="InterPro" id="IPR050789">
    <property type="entry name" value="Diverse_Enzym_Activities"/>
</dbReference>
<evidence type="ECO:0000313" key="3">
    <source>
        <dbReference type="EMBL" id="MXP31202.1"/>
    </source>
</evidence>
<dbReference type="PANTHER" id="PTHR43283">
    <property type="entry name" value="BETA-LACTAMASE-RELATED"/>
    <property type="match status" value="1"/>
</dbReference>
<keyword evidence="1" id="KW-0732">Signal</keyword>
<comment type="caution">
    <text evidence="3">The sequence shown here is derived from an EMBL/GenBank/DDBJ whole genome shotgun (WGS) entry which is preliminary data.</text>
</comment>
<dbReference type="GO" id="GO:0016787">
    <property type="term" value="F:hydrolase activity"/>
    <property type="evidence" value="ECO:0007669"/>
    <property type="project" value="UniProtKB-KW"/>
</dbReference>
<evidence type="ECO:0000313" key="5">
    <source>
        <dbReference type="Proteomes" id="UP000446786"/>
    </source>
</evidence>
<evidence type="ECO:0000313" key="4">
    <source>
        <dbReference type="EMBL" id="MXP33962.1"/>
    </source>
</evidence>
<keyword evidence="3" id="KW-0378">Hydrolase</keyword>
<dbReference type="Pfam" id="PF00144">
    <property type="entry name" value="Beta-lactamase"/>
    <property type="match status" value="1"/>
</dbReference>
<dbReference type="RefSeq" id="WP_160778664.1">
    <property type="nucleotide sequence ID" value="NZ_WTYE01000001.1"/>
</dbReference>
<feature type="chain" id="PRO_5044663525" evidence="1">
    <location>
        <begin position="23"/>
        <end position="320"/>
    </location>
</feature>
<keyword evidence="5" id="KW-1185">Reference proteome</keyword>
<feature type="signal peptide" evidence="1">
    <location>
        <begin position="1"/>
        <end position="22"/>
    </location>
</feature>
<dbReference type="Proteomes" id="UP000446786">
    <property type="component" value="Unassembled WGS sequence"/>
</dbReference>
<dbReference type="OrthoDB" id="5705574at2"/>
<proteinExistence type="predicted"/>
<reference evidence="3 5" key="1">
    <citation type="submission" date="2019-12" db="EMBL/GenBank/DDBJ databases">
        <title>Genomic-based taxomic classification of the family Erythrobacteraceae.</title>
        <authorList>
            <person name="Xu L."/>
        </authorList>
    </citation>
    <scope>NUCLEOTIDE SEQUENCE [LARGE SCALE GENOMIC DNA]</scope>
    <source>
        <strain evidence="3 5">JCM 16677</strain>
    </source>
</reference>
<dbReference type="SUPFAM" id="SSF56601">
    <property type="entry name" value="beta-lactamase/transpeptidase-like"/>
    <property type="match status" value="1"/>
</dbReference>
<sequence>MKKTLLRVALAAAFFGGTPAVANSFAYATLGEDRAITVGASGDAIAGALYESGSIGKFACTLATLRLADSGALDLGDSLGDLLPGFGDTPIGDVTLKQVLASRSGLADGLLPAFRKSPADVMSTPDARTALMKFATGELVSVPGTQWSYDLVNWIAVQAVVEQTTGQPIGDVLDRTVLQAAGMGQSRIFIGEIGDGAAPPSAPVRPLPGFLTCAGGLATTPTDLIALARFPHQGGLSAESLELLTSVTTEDEGYTLGGRYLAAGQSPSRMISWQTGSNGAYKSLVTYDPHTDTAFAAMTASDDNSAIQQARSEWMAQRGL</sequence>
<dbReference type="AlphaFoldDB" id="A0A845AKC6"/>
<dbReference type="EMBL" id="WTYE01000001">
    <property type="protein sequence ID" value="MXP33962.1"/>
    <property type="molecule type" value="Genomic_DNA"/>
</dbReference>